<dbReference type="PANTHER" id="PTHR40072">
    <property type="entry name" value="MOLYBDOPTERIN-GUANINE DINUCLEOTIDE BIOSYNTHESIS ADAPTER PROTEIN-RELATED"/>
    <property type="match status" value="1"/>
</dbReference>
<evidence type="ECO:0000259" key="1">
    <source>
        <dbReference type="Pfam" id="PF03205"/>
    </source>
</evidence>
<dbReference type="SUPFAM" id="SSF52540">
    <property type="entry name" value="P-loop containing nucleoside triphosphate hydrolases"/>
    <property type="match status" value="1"/>
</dbReference>
<evidence type="ECO:0000313" key="2">
    <source>
        <dbReference type="EMBL" id="GEQ00880.1"/>
    </source>
</evidence>
<protein>
    <submittedName>
        <fullName evidence="3">Molybdopterin-guanine dinucleotide biosynthesis protein B</fullName>
    </submittedName>
</protein>
<dbReference type="NCBIfam" id="TIGR00176">
    <property type="entry name" value="mobB"/>
    <property type="match status" value="1"/>
</dbReference>
<dbReference type="InterPro" id="IPR052539">
    <property type="entry name" value="MGD_biosynthesis_adapter"/>
</dbReference>
<dbReference type="PANTHER" id="PTHR40072:SF1">
    <property type="entry name" value="MOLYBDOPTERIN-GUANINE DINUCLEOTIDE BIOSYNTHESIS ADAPTER PROTEIN"/>
    <property type="match status" value="1"/>
</dbReference>
<dbReference type="GO" id="GO:0006777">
    <property type="term" value="P:Mo-molybdopterin cofactor biosynthetic process"/>
    <property type="evidence" value="ECO:0007669"/>
    <property type="project" value="InterPro"/>
</dbReference>
<dbReference type="OrthoDB" id="9786803at2"/>
<accession>A0A2T7BU47</accession>
<reference evidence="3 4" key="1">
    <citation type="submission" date="2018-06" db="EMBL/GenBank/DDBJ databases">
        <authorList>
            <consortium name="Pathogen Informatics"/>
            <person name="Doyle S."/>
        </authorList>
    </citation>
    <scope>NUCLEOTIDE SEQUENCE [LARGE SCALE GENOMIC DNA]</scope>
    <source>
        <strain evidence="3 4">NCTC12413</strain>
    </source>
</reference>
<dbReference type="Pfam" id="PF03205">
    <property type="entry name" value="MobB"/>
    <property type="match status" value="1"/>
</dbReference>
<gene>
    <name evidence="3" type="primary">mobB</name>
    <name evidence="3" type="ORF">NCTC12413_00679</name>
    <name evidence="2" type="ORF">SAR03_19170</name>
</gene>
<name>A0A2T7BU47_9STAP</name>
<dbReference type="InterPro" id="IPR027417">
    <property type="entry name" value="P-loop_NTPase"/>
</dbReference>
<evidence type="ECO:0000313" key="4">
    <source>
        <dbReference type="Proteomes" id="UP000254956"/>
    </source>
</evidence>
<dbReference type="AlphaFoldDB" id="A0A2T7BU47"/>
<dbReference type="GO" id="GO:0005525">
    <property type="term" value="F:GTP binding"/>
    <property type="evidence" value="ECO:0007669"/>
    <property type="project" value="InterPro"/>
</dbReference>
<organism evidence="3 4">
    <name type="scientific">Staphylococcus arlettae</name>
    <dbReference type="NCBI Taxonomy" id="29378"/>
    <lineage>
        <taxon>Bacteria</taxon>
        <taxon>Bacillati</taxon>
        <taxon>Bacillota</taxon>
        <taxon>Bacilli</taxon>
        <taxon>Bacillales</taxon>
        <taxon>Staphylococcaceae</taxon>
        <taxon>Staphylococcus</taxon>
    </lineage>
</organism>
<evidence type="ECO:0000313" key="5">
    <source>
        <dbReference type="Proteomes" id="UP000321598"/>
    </source>
</evidence>
<dbReference type="STRING" id="1212545.SARL_02630"/>
<keyword evidence="5" id="KW-1185">Reference proteome</keyword>
<dbReference type="EMBL" id="BKAV01000022">
    <property type="protein sequence ID" value="GEQ00880.1"/>
    <property type="molecule type" value="Genomic_DNA"/>
</dbReference>
<dbReference type="Gene3D" id="3.40.50.300">
    <property type="entry name" value="P-loop containing nucleotide triphosphate hydrolases"/>
    <property type="match status" value="1"/>
</dbReference>
<evidence type="ECO:0000313" key="3">
    <source>
        <dbReference type="EMBL" id="SUJ13227.1"/>
    </source>
</evidence>
<dbReference type="RefSeq" id="WP_002509297.1">
    <property type="nucleotide sequence ID" value="NZ_AP019698.1"/>
</dbReference>
<dbReference type="InterPro" id="IPR004435">
    <property type="entry name" value="MobB_dom"/>
</dbReference>
<dbReference type="EMBL" id="UGZE01000001">
    <property type="protein sequence ID" value="SUJ13227.1"/>
    <property type="molecule type" value="Genomic_DNA"/>
</dbReference>
<dbReference type="Proteomes" id="UP000321598">
    <property type="component" value="Unassembled WGS sequence"/>
</dbReference>
<feature type="domain" description="Molybdopterin-guanine dinucleotide biosynthesis protein B (MobB)" evidence="1">
    <location>
        <begin position="2"/>
        <end position="123"/>
    </location>
</feature>
<reference evidence="2 5" key="2">
    <citation type="submission" date="2019-07" db="EMBL/GenBank/DDBJ databases">
        <title>Whole genome shotgun sequence of Staphylococcus arlettae NBRC 109765.</title>
        <authorList>
            <person name="Hosoyama A."/>
            <person name="Uohara A."/>
            <person name="Ohji S."/>
            <person name="Ichikawa N."/>
        </authorList>
    </citation>
    <scope>NUCLEOTIDE SEQUENCE [LARGE SCALE GENOMIC DNA]</scope>
    <source>
        <strain evidence="2 5">NBRC 109765</strain>
    </source>
</reference>
<proteinExistence type="predicted"/>
<dbReference type="Proteomes" id="UP000254956">
    <property type="component" value="Unassembled WGS sequence"/>
</dbReference>
<sequence length="159" mass="18005">MILQIVGYKNSGKTTLMEHTVALLKAHNLRVVTIKNHGHIDDEITLQHSNVDHMKHFNAGADQAIVQGNYVQQSVTRQPKQNLSTLIDSSVTIDCDITLVEGFKHEDFDKVVIYRDQEALTELLTLTNVQYSLTLNDQEALNDYNLWLRSFITAKGLIT</sequence>